<dbReference type="InterPro" id="IPR047681">
    <property type="entry name" value="PPA1309-like"/>
</dbReference>
<dbReference type="NCBIfam" id="NF040618">
    <property type="entry name" value="PPA1309_fam"/>
    <property type="match status" value="1"/>
</dbReference>
<dbReference type="OrthoDB" id="3266223at2"/>
<accession>A0A1H9RT88</accession>
<protein>
    <submittedName>
        <fullName evidence="1">Uncharacterized protein</fullName>
    </submittedName>
</protein>
<keyword evidence="2" id="KW-1185">Reference proteome</keyword>
<gene>
    <name evidence="1" type="ORF">SAMN05216199_1114</name>
</gene>
<dbReference type="EMBL" id="FOHB01000001">
    <property type="protein sequence ID" value="SER76012.1"/>
    <property type="molecule type" value="Genomic_DNA"/>
</dbReference>
<dbReference type="RefSeq" id="WP_091756543.1">
    <property type="nucleotide sequence ID" value="NZ_FOHB01000001.1"/>
</dbReference>
<evidence type="ECO:0000313" key="1">
    <source>
        <dbReference type="EMBL" id="SER76012.1"/>
    </source>
</evidence>
<sequence length="184" mass="19895">MRHHGPVTSQPQPVADPLTIAALDTERHVAASGWDQNPRVFALVPTADLLEREPHLRAGMSGSDLAPGALSAIEQEDLPRTSSMESLLGRMSWPEAVVGVALAVERVVVPPEAERDLPGNPEQAMEALAGHPDRRDVRLLVAVTRDGRSRCLLRQRAHDRDDQVAMGDDIAPGLVHALKATLQD</sequence>
<proteinExistence type="predicted"/>
<name>A0A1H9RT88_9MICO</name>
<evidence type="ECO:0000313" key="2">
    <source>
        <dbReference type="Proteomes" id="UP000199019"/>
    </source>
</evidence>
<dbReference type="AlphaFoldDB" id="A0A1H9RT88"/>
<dbReference type="Proteomes" id="UP000199019">
    <property type="component" value="Unassembled WGS sequence"/>
</dbReference>
<reference evidence="2" key="1">
    <citation type="submission" date="2016-10" db="EMBL/GenBank/DDBJ databases">
        <authorList>
            <person name="Varghese N."/>
            <person name="Submissions S."/>
        </authorList>
    </citation>
    <scope>NUCLEOTIDE SEQUENCE [LARGE SCALE GENOMIC DNA]</scope>
    <source>
        <strain evidence="2">CGMCC 1.6963</strain>
    </source>
</reference>
<organism evidence="1 2">
    <name type="scientific">Pedococcus cremeus</name>
    <dbReference type="NCBI Taxonomy" id="587636"/>
    <lineage>
        <taxon>Bacteria</taxon>
        <taxon>Bacillati</taxon>
        <taxon>Actinomycetota</taxon>
        <taxon>Actinomycetes</taxon>
        <taxon>Micrococcales</taxon>
        <taxon>Intrasporangiaceae</taxon>
        <taxon>Pedococcus</taxon>
    </lineage>
</organism>
<dbReference type="STRING" id="587636.SAMN05216199_1114"/>